<dbReference type="Proteomes" id="UP000614811">
    <property type="component" value="Unassembled WGS sequence"/>
</dbReference>
<reference evidence="9" key="2">
    <citation type="submission" date="2020-09" db="EMBL/GenBank/DDBJ databases">
        <authorList>
            <person name="Sun Q."/>
            <person name="Kim S."/>
        </authorList>
    </citation>
    <scope>NUCLEOTIDE SEQUENCE</scope>
    <source>
        <strain evidence="9">KCTC 12711</strain>
    </source>
</reference>
<comment type="catalytic activity">
    <reaction evidence="1 7">
        <text>a ribonucleoside 5'-phosphate + H2O = a ribonucleoside + phosphate</text>
        <dbReference type="Rhea" id="RHEA:12484"/>
        <dbReference type="ChEBI" id="CHEBI:15377"/>
        <dbReference type="ChEBI" id="CHEBI:18254"/>
        <dbReference type="ChEBI" id="CHEBI:43474"/>
        <dbReference type="ChEBI" id="CHEBI:58043"/>
        <dbReference type="EC" id="3.1.3.5"/>
    </reaction>
</comment>
<dbReference type="GO" id="GO:0000166">
    <property type="term" value="F:nucleotide binding"/>
    <property type="evidence" value="ECO:0007669"/>
    <property type="project" value="UniProtKB-KW"/>
</dbReference>
<evidence type="ECO:0000256" key="3">
    <source>
        <dbReference type="ARBA" id="ARBA00022490"/>
    </source>
</evidence>
<dbReference type="HAMAP" id="MF_00060">
    <property type="entry name" value="SurE"/>
    <property type="match status" value="1"/>
</dbReference>
<keyword evidence="5 7" id="KW-0547">Nucleotide-binding</keyword>
<dbReference type="GO" id="GO:0008254">
    <property type="term" value="F:3'-nucleotidase activity"/>
    <property type="evidence" value="ECO:0007669"/>
    <property type="project" value="TreeGrafter"/>
</dbReference>
<evidence type="ECO:0000256" key="6">
    <source>
        <dbReference type="ARBA" id="ARBA00022801"/>
    </source>
</evidence>
<dbReference type="PANTHER" id="PTHR30457">
    <property type="entry name" value="5'-NUCLEOTIDASE SURE"/>
    <property type="match status" value="1"/>
</dbReference>
<comment type="function">
    <text evidence="7">Nucleotidase that shows phosphatase activity on nucleoside 5'-monophosphates.</text>
</comment>
<dbReference type="EC" id="3.1.3.5" evidence="7"/>
<keyword evidence="6 7" id="KW-0378">Hydrolase</keyword>
<evidence type="ECO:0000313" key="10">
    <source>
        <dbReference type="Proteomes" id="UP000614811"/>
    </source>
</evidence>
<feature type="binding site" evidence="7">
    <location>
        <position position="8"/>
    </location>
    <ligand>
        <name>a divalent metal cation</name>
        <dbReference type="ChEBI" id="CHEBI:60240"/>
    </ligand>
</feature>
<feature type="domain" description="Survival protein SurE-like phosphatase/nucleotidase" evidence="8">
    <location>
        <begin position="3"/>
        <end position="183"/>
    </location>
</feature>
<dbReference type="InterPro" id="IPR036523">
    <property type="entry name" value="SurE-like_sf"/>
</dbReference>
<evidence type="ECO:0000313" key="9">
    <source>
        <dbReference type="EMBL" id="GHA00127.1"/>
    </source>
</evidence>
<comment type="similarity">
    <text evidence="2 7">Belongs to the SurE nucleotidase family.</text>
</comment>
<comment type="caution">
    <text evidence="9">The sequence shown here is derived from an EMBL/GenBank/DDBJ whole genome shotgun (WGS) entry which is preliminary data.</text>
</comment>
<reference evidence="9" key="1">
    <citation type="journal article" date="2014" name="Int. J. Syst. Evol. Microbiol.">
        <title>Complete genome sequence of Corynebacterium casei LMG S-19264T (=DSM 44701T), isolated from a smear-ripened cheese.</title>
        <authorList>
            <consortium name="US DOE Joint Genome Institute (JGI-PGF)"/>
            <person name="Walter F."/>
            <person name="Albersmeier A."/>
            <person name="Kalinowski J."/>
            <person name="Ruckert C."/>
        </authorList>
    </citation>
    <scope>NUCLEOTIDE SEQUENCE</scope>
    <source>
        <strain evidence="9">KCTC 12711</strain>
    </source>
</reference>
<dbReference type="GO" id="GO:0004309">
    <property type="term" value="F:exopolyphosphatase activity"/>
    <property type="evidence" value="ECO:0007669"/>
    <property type="project" value="TreeGrafter"/>
</dbReference>
<comment type="subcellular location">
    <subcellularLocation>
        <location evidence="7">Cytoplasm</location>
    </subcellularLocation>
</comment>
<name>A0A918RKM1_9GAMM</name>
<accession>A0A918RKM1</accession>
<evidence type="ECO:0000256" key="4">
    <source>
        <dbReference type="ARBA" id="ARBA00022723"/>
    </source>
</evidence>
<feature type="binding site" evidence="7">
    <location>
        <position position="40"/>
    </location>
    <ligand>
        <name>a divalent metal cation</name>
        <dbReference type="ChEBI" id="CHEBI:60240"/>
    </ligand>
</feature>
<sequence>MHILITNDVGFDAPGLKHLKSALEQQHHRVTVVAPRADHSGCGMGLSLRRTISVEQVDDTLFIVDGTPVDCVFLALNRLPIGPVDLVISGINNGANLADDVFYSGTFAGAMQARHMDLPALALSVTQRHPGHYQTAAHIAVQMSNALPHLKYRSLLAVLNVNVPDLPVGDLRGLKSTLLGERENALRSEVIEQDGKKSSYRLSATGEFRRVKRSKMQDFEAVEQGFVSITPLSARYSDSAHLEDLQNWLDTL</sequence>
<dbReference type="EMBL" id="BMXA01000001">
    <property type="protein sequence ID" value="GHA00127.1"/>
    <property type="molecule type" value="Genomic_DNA"/>
</dbReference>
<dbReference type="GO" id="GO:0046872">
    <property type="term" value="F:metal ion binding"/>
    <property type="evidence" value="ECO:0007669"/>
    <property type="project" value="UniProtKB-UniRule"/>
</dbReference>
<evidence type="ECO:0000259" key="8">
    <source>
        <dbReference type="Pfam" id="PF01975"/>
    </source>
</evidence>
<dbReference type="PANTHER" id="PTHR30457:SF12">
    <property type="entry name" value="5'_3'-NUCLEOTIDASE SURE"/>
    <property type="match status" value="1"/>
</dbReference>
<dbReference type="SUPFAM" id="SSF64167">
    <property type="entry name" value="SurE-like"/>
    <property type="match status" value="1"/>
</dbReference>
<evidence type="ECO:0000256" key="2">
    <source>
        <dbReference type="ARBA" id="ARBA00011062"/>
    </source>
</evidence>
<dbReference type="AlphaFoldDB" id="A0A918RKM1"/>
<comment type="cofactor">
    <cofactor evidence="7">
        <name>a divalent metal cation</name>
        <dbReference type="ChEBI" id="CHEBI:60240"/>
    </cofactor>
    <text evidence="7">Binds 1 divalent metal cation per subunit.</text>
</comment>
<feature type="binding site" evidence="7">
    <location>
        <position position="92"/>
    </location>
    <ligand>
        <name>a divalent metal cation</name>
        <dbReference type="ChEBI" id="CHEBI:60240"/>
    </ligand>
</feature>
<organism evidence="9 10">
    <name type="scientific">Arenicella chitinivorans</name>
    <dbReference type="NCBI Taxonomy" id="1329800"/>
    <lineage>
        <taxon>Bacteria</taxon>
        <taxon>Pseudomonadati</taxon>
        <taxon>Pseudomonadota</taxon>
        <taxon>Gammaproteobacteria</taxon>
        <taxon>Arenicellales</taxon>
        <taxon>Arenicellaceae</taxon>
        <taxon>Arenicella</taxon>
    </lineage>
</organism>
<evidence type="ECO:0000256" key="7">
    <source>
        <dbReference type="HAMAP-Rule" id="MF_00060"/>
    </source>
</evidence>
<keyword evidence="4 7" id="KW-0479">Metal-binding</keyword>
<keyword evidence="3 7" id="KW-0963">Cytoplasm</keyword>
<evidence type="ECO:0000256" key="1">
    <source>
        <dbReference type="ARBA" id="ARBA00000815"/>
    </source>
</evidence>
<dbReference type="Gene3D" id="3.40.1210.10">
    <property type="entry name" value="Survival protein SurE-like phosphatase/nucleotidase"/>
    <property type="match status" value="1"/>
</dbReference>
<proteinExistence type="inferred from homology"/>
<comment type="caution">
    <text evidence="7">Lacks conserved residue(s) required for the propagation of feature annotation.</text>
</comment>
<dbReference type="InterPro" id="IPR002828">
    <property type="entry name" value="SurE-like_Pase/nucleotidase"/>
</dbReference>
<dbReference type="RefSeq" id="WP_189398511.1">
    <property type="nucleotide sequence ID" value="NZ_BMXA01000001.1"/>
</dbReference>
<gene>
    <name evidence="7 9" type="primary">surE</name>
    <name evidence="9" type="ORF">GCM10008090_06000</name>
</gene>
<protein>
    <recommendedName>
        <fullName evidence="7">5'-nucleotidase SurE</fullName>
        <ecNumber evidence="7">3.1.3.5</ecNumber>
    </recommendedName>
    <alternativeName>
        <fullName evidence="7">Nucleoside 5'-monophosphate phosphohydrolase</fullName>
    </alternativeName>
</protein>
<dbReference type="GO" id="GO:0008253">
    <property type="term" value="F:5'-nucleotidase activity"/>
    <property type="evidence" value="ECO:0007669"/>
    <property type="project" value="UniProtKB-UniRule"/>
</dbReference>
<dbReference type="NCBIfam" id="TIGR00087">
    <property type="entry name" value="surE"/>
    <property type="match status" value="1"/>
</dbReference>
<evidence type="ECO:0000256" key="5">
    <source>
        <dbReference type="ARBA" id="ARBA00022741"/>
    </source>
</evidence>
<dbReference type="InterPro" id="IPR030048">
    <property type="entry name" value="SurE"/>
</dbReference>
<keyword evidence="10" id="KW-1185">Reference proteome</keyword>
<dbReference type="Pfam" id="PF01975">
    <property type="entry name" value="SurE"/>
    <property type="match status" value="1"/>
</dbReference>
<dbReference type="GO" id="GO:0005737">
    <property type="term" value="C:cytoplasm"/>
    <property type="evidence" value="ECO:0007669"/>
    <property type="project" value="UniProtKB-SubCell"/>
</dbReference>